<evidence type="ECO:0000313" key="2">
    <source>
        <dbReference type="EMBL" id="KLO08424.1"/>
    </source>
</evidence>
<sequence>MSNTGNTNTQGNYPKTVSGYGHNRGPSMPFTGSVVNTTSGGRGVQVQVQQTVSSSTQTTTSNPNASKPGSSGYNSGTGKK</sequence>
<feature type="region of interest" description="Disordered" evidence="1">
    <location>
        <begin position="1"/>
        <end position="80"/>
    </location>
</feature>
<proteinExistence type="predicted"/>
<keyword evidence="3" id="KW-1185">Reference proteome</keyword>
<dbReference type="InParanoid" id="A0A0H2R9C9"/>
<gene>
    <name evidence="2" type="ORF">SCHPADRAFT_944475</name>
</gene>
<evidence type="ECO:0000313" key="3">
    <source>
        <dbReference type="Proteomes" id="UP000053477"/>
    </source>
</evidence>
<feature type="compositionally biased region" description="Polar residues" evidence="1">
    <location>
        <begin position="1"/>
        <end position="15"/>
    </location>
</feature>
<evidence type="ECO:0000256" key="1">
    <source>
        <dbReference type="SAM" id="MobiDB-lite"/>
    </source>
</evidence>
<feature type="compositionally biased region" description="Polar residues" evidence="1">
    <location>
        <begin position="62"/>
        <end position="80"/>
    </location>
</feature>
<name>A0A0H2R9C9_9AGAM</name>
<dbReference type="AlphaFoldDB" id="A0A0H2R9C9"/>
<accession>A0A0H2R9C9</accession>
<dbReference type="Proteomes" id="UP000053477">
    <property type="component" value="Unassembled WGS sequence"/>
</dbReference>
<organism evidence="2 3">
    <name type="scientific">Schizopora paradoxa</name>
    <dbReference type="NCBI Taxonomy" id="27342"/>
    <lineage>
        <taxon>Eukaryota</taxon>
        <taxon>Fungi</taxon>
        <taxon>Dikarya</taxon>
        <taxon>Basidiomycota</taxon>
        <taxon>Agaricomycotina</taxon>
        <taxon>Agaricomycetes</taxon>
        <taxon>Hymenochaetales</taxon>
        <taxon>Schizoporaceae</taxon>
        <taxon>Schizopora</taxon>
    </lineage>
</organism>
<feature type="compositionally biased region" description="Low complexity" evidence="1">
    <location>
        <begin position="44"/>
        <end position="61"/>
    </location>
</feature>
<dbReference type="EMBL" id="KQ086092">
    <property type="protein sequence ID" value="KLO08424.1"/>
    <property type="molecule type" value="Genomic_DNA"/>
</dbReference>
<protein>
    <submittedName>
        <fullName evidence="2">Uncharacterized protein</fullName>
    </submittedName>
</protein>
<reference evidence="2 3" key="1">
    <citation type="submission" date="2015-04" db="EMBL/GenBank/DDBJ databases">
        <title>Complete genome sequence of Schizopora paradoxa KUC8140, a cosmopolitan wood degrader in East Asia.</title>
        <authorList>
            <consortium name="DOE Joint Genome Institute"/>
            <person name="Min B."/>
            <person name="Park H."/>
            <person name="Jang Y."/>
            <person name="Kim J.-J."/>
            <person name="Kim K.H."/>
            <person name="Pangilinan J."/>
            <person name="Lipzen A."/>
            <person name="Riley R."/>
            <person name="Grigoriev I.V."/>
            <person name="Spatafora J.W."/>
            <person name="Choi I.-G."/>
        </authorList>
    </citation>
    <scope>NUCLEOTIDE SEQUENCE [LARGE SCALE GENOMIC DNA]</scope>
    <source>
        <strain evidence="2 3">KUC8140</strain>
    </source>
</reference>